<keyword evidence="2" id="KW-0472">Membrane</keyword>
<feature type="compositionally biased region" description="Polar residues" evidence="1">
    <location>
        <begin position="562"/>
        <end position="586"/>
    </location>
</feature>
<feature type="chain" id="PRO_5046604921" evidence="3">
    <location>
        <begin position="21"/>
        <end position="600"/>
    </location>
</feature>
<organism evidence="4 5">
    <name type="scientific">Mya arenaria</name>
    <name type="common">Soft-shell clam</name>
    <dbReference type="NCBI Taxonomy" id="6604"/>
    <lineage>
        <taxon>Eukaryota</taxon>
        <taxon>Metazoa</taxon>
        <taxon>Spiralia</taxon>
        <taxon>Lophotrochozoa</taxon>
        <taxon>Mollusca</taxon>
        <taxon>Bivalvia</taxon>
        <taxon>Autobranchia</taxon>
        <taxon>Heteroconchia</taxon>
        <taxon>Euheterodonta</taxon>
        <taxon>Imparidentia</taxon>
        <taxon>Neoheterodontei</taxon>
        <taxon>Myida</taxon>
        <taxon>Myoidea</taxon>
        <taxon>Myidae</taxon>
        <taxon>Mya</taxon>
    </lineage>
</organism>
<protein>
    <submittedName>
        <fullName evidence="4">Uncharacterized protein</fullName>
    </submittedName>
</protein>
<gene>
    <name evidence="4" type="ORF">MAR_018428</name>
</gene>
<name>A0ABY7EH75_MYAAR</name>
<keyword evidence="3" id="KW-0732">Signal</keyword>
<feature type="region of interest" description="Disordered" evidence="1">
    <location>
        <begin position="525"/>
        <end position="600"/>
    </location>
</feature>
<feature type="transmembrane region" description="Helical" evidence="2">
    <location>
        <begin position="331"/>
        <end position="355"/>
    </location>
</feature>
<dbReference type="Proteomes" id="UP001164746">
    <property type="component" value="Chromosome 6"/>
</dbReference>
<dbReference type="EMBL" id="CP111017">
    <property type="protein sequence ID" value="WAR08470.1"/>
    <property type="molecule type" value="Genomic_DNA"/>
</dbReference>
<feature type="compositionally biased region" description="Low complexity" evidence="1">
    <location>
        <begin position="284"/>
        <end position="313"/>
    </location>
</feature>
<evidence type="ECO:0000313" key="4">
    <source>
        <dbReference type="EMBL" id="WAR08470.1"/>
    </source>
</evidence>
<feature type="region of interest" description="Disordered" evidence="1">
    <location>
        <begin position="284"/>
        <end position="321"/>
    </location>
</feature>
<evidence type="ECO:0000256" key="1">
    <source>
        <dbReference type="SAM" id="MobiDB-lite"/>
    </source>
</evidence>
<accession>A0ABY7EH75</accession>
<sequence>MYRQWIILTIVLVSAQDSSGSIGNACYGTNIACDFYSLQCPQGEIIHLNNLIAGGKTNQTCRSEQHCSGGLDCCSYSQGDITSSFNLENTYHTYRNCSGRQSCAAIQAPWQRLDGQTFSSYVQIEYNCERASTKIPMCGSNPSIYNSSAEVWFDGSTETFDPTKASKECRCTIKNNQIGRGLELYMYLLDVRLESHYVGNVSSAACSSAQFSSEMIVIQCANTTQHWVTNFKYYDANSLTHQYSKVLQSGQTTDIGLASLYKDGQRDAPAMVWIRIASAPTTTSTSEPTTVIPVTPMPSATTRRTTNAPRTTSGSAPLVKDSDDNDTKTKIYLAILVPIAAAIAFGVIFCMWLYWKRNNKRPLKLLHQKKQRTKSEIYRVFSNPKGDNVLEDIIKREHGLRTPSLHESKPASVFGPDQPSFSHYVSGVPDPYEDAFVIGPSHAHDNPLYEDVDDKKSPLDGNGPYVIPLNVTEENPDKLPEPQSNGIRPRTTYIKLKHARPSTKSNVPATSDLTDSTKDIADVYEPGETKGDLQNSANKIPGTPRPIVNTNPDGSVTVHIDNVSNPSVPNSARSTPGASSPVSSRTRSPERGGFMPRCDK</sequence>
<feature type="signal peptide" evidence="3">
    <location>
        <begin position="1"/>
        <end position="20"/>
    </location>
</feature>
<keyword evidence="2" id="KW-0812">Transmembrane</keyword>
<evidence type="ECO:0000313" key="5">
    <source>
        <dbReference type="Proteomes" id="UP001164746"/>
    </source>
</evidence>
<evidence type="ECO:0000256" key="2">
    <source>
        <dbReference type="SAM" id="Phobius"/>
    </source>
</evidence>
<reference evidence="4" key="1">
    <citation type="submission" date="2022-11" db="EMBL/GenBank/DDBJ databases">
        <title>Centuries of genome instability and evolution in soft-shell clam transmissible cancer (bioRxiv).</title>
        <authorList>
            <person name="Hart S.F.M."/>
            <person name="Yonemitsu M.A."/>
            <person name="Giersch R.M."/>
            <person name="Beal B.F."/>
            <person name="Arriagada G."/>
            <person name="Davis B.W."/>
            <person name="Ostrander E.A."/>
            <person name="Goff S.P."/>
            <person name="Metzger M.J."/>
        </authorList>
    </citation>
    <scope>NUCLEOTIDE SEQUENCE</scope>
    <source>
        <strain evidence="4">MELC-2E11</strain>
        <tissue evidence="4">Siphon/mantle</tissue>
    </source>
</reference>
<keyword evidence="2" id="KW-1133">Transmembrane helix</keyword>
<dbReference type="CDD" id="cd22823">
    <property type="entry name" value="Gal_Rha_Lectin"/>
    <property type="match status" value="1"/>
</dbReference>
<feature type="region of interest" description="Disordered" evidence="1">
    <location>
        <begin position="468"/>
        <end position="488"/>
    </location>
</feature>
<proteinExistence type="predicted"/>
<evidence type="ECO:0000256" key="3">
    <source>
        <dbReference type="SAM" id="SignalP"/>
    </source>
</evidence>
<keyword evidence="5" id="KW-1185">Reference proteome</keyword>